<proteinExistence type="predicted"/>
<accession>A0A0F9YSF2</accession>
<name>A0A0F9YSF2_9MICR</name>
<dbReference type="Proteomes" id="UP000034350">
    <property type="component" value="Unassembled WGS sequence"/>
</dbReference>
<dbReference type="RefSeq" id="XP_024331224.1">
    <property type="nucleotide sequence ID" value="XM_024474411.1"/>
</dbReference>
<dbReference type="AlphaFoldDB" id="A0A0F9YSF2"/>
<keyword evidence="2" id="KW-1185">Reference proteome</keyword>
<organism evidence="1 2">
    <name type="scientific">Vairimorpha ceranae</name>
    <dbReference type="NCBI Taxonomy" id="40302"/>
    <lineage>
        <taxon>Eukaryota</taxon>
        <taxon>Fungi</taxon>
        <taxon>Fungi incertae sedis</taxon>
        <taxon>Microsporidia</taxon>
        <taxon>Nosematidae</taxon>
        <taxon>Vairimorpha</taxon>
    </lineage>
</organism>
<dbReference type="EMBL" id="JPQZ01000020">
    <property type="protein sequence ID" value="KKO75482.1"/>
    <property type="molecule type" value="Genomic_DNA"/>
</dbReference>
<reference evidence="1 2" key="1">
    <citation type="journal article" date="2015" name="Environ. Microbiol.">
        <title>Genome analyses suggest the presence of polyploidy and recent human-driven expansions in eight global populations of the honeybee pathogen Nosema ceranae.</title>
        <authorList>
            <person name="Pelin A."/>
            <person name="Selman M."/>
            <person name="Aris-Brosou S."/>
            <person name="Farinelli L."/>
            <person name="Corradi N."/>
        </authorList>
    </citation>
    <scope>NUCLEOTIDE SEQUENCE [LARGE SCALE GENOMIC DNA]</scope>
    <source>
        <strain evidence="1 2">PA08 1199</strain>
    </source>
</reference>
<gene>
    <name evidence="1" type="ORF">AAJ76_2000053090</name>
</gene>
<dbReference type="GeneID" id="36319330"/>
<comment type="caution">
    <text evidence="1">The sequence shown here is derived from an EMBL/GenBank/DDBJ whole genome shotgun (WGS) entry which is preliminary data.</text>
</comment>
<evidence type="ECO:0000313" key="2">
    <source>
        <dbReference type="Proteomes" id="UP000034350"/>
    </source>
</evidence>
<dbReference type="VEuPathDB" id="MicrosporidiaDB:AAJ76_2000053090"/>
<protein>
    <submittedName>
        <fullName evidence="1">Uncharacterized protein</fullName>
    </submittedName>
</protein>
<evidence type="ECO:0000313" key="1">
    <source>
        <dbReference type="EMBL" id="KKO75482.1"/>
    </source>
</evidence>
<sequence length="41" mass="5175">MKGVKKENLNSYHAKYMWRERFRNNEFYKNLECLTEMNEND</sequence>